<feature type="compositionally biased region" description="Basic and acidic residues" evidence="4">
    <location>
        <begin position="184"/>
        <end position="193"/>
    </location>
</feature>
<dbReference type="Gene3D" id="1.25.40.10">
    <property type="entry name" value="Tetratricopeptide repeat domain"/>
    <property type="match status" value="2"/>
</dbReference>
<dbReference type="PROSITE" id="PS50005">
    <property type="entry name" value="TPR"/>
    <property type="match status" value="1"/>
</dbReference>
<evidence type="ECO:0000256" key="5">
    <source>
        <dbReference type="SAM" id="SignalP"/>
    </source>
</evidence>
<dbReference type="Pfam" id="PF13181">
    <property type="entry name" value="TPR_8"/>
    <property type="match status" value="1"/>
</dbReference>
<dbReference type="PANTHER" id="PTHR44227">
    <property type="match status" value="1"/>
</dbReference>
<sequence>MKKAVLLLALFLLASDVFSASAKDLLIKGGKEYGRAKYGAALDTYKQAAKKDGSAAEPVYNMGAAYYKLKDYENSVKMYESSAKYEGWLKQNSYFNLGNAYFRSGKQEEAKAAYKQAILINPQDKEAIHNLQILLQNNKEDKNSENKKEEENKDPENKDSQGNSESKQDQMSQGDAKRLMQMAKEQEQKDRNRNQQKYGAAGGGVIKDW</sequence>
<evidence type="ECO:0000256" key="3">
    <source>
        <dbReference type="PROSITE-ProRule" id="PRU00339"/>
    </source>
</evidence>
<keyword evidence="7" id="KW-1185">Reference proteome</keyword>
<dbReference type="PANTHER" id="PTHR44227:SF3">
    <property type="entry name" value="PROTEIN O-MANNOSYL-TRANSFERASE TMTC4"/>
    <property type="match status" value="1"/>
</dbReference>
<gene>
    <name evidence="6" type="ordered locus">Emin_1121</name>
</gene>
<keyword evidence="5" id="KW-0732">Signal</keyword>
<dbReference type="PROSITE" id="PS50293">
    <property type="entry name" value="TPR_REGION"/>
    <property type="match status" value="1"/>
</dbReference>
<proteinExistence type="predicted"/>
<feature type="chain" id="PRO_5002778378" evidence="5">
    <location>
        <begin position="23"/>
        <end position="209"/>
    </location>
</feature>
<dbReference type="InterPro" id="IPR019734">
    <property type="entry name" value="TPR_rpt"/>
</dbReference>
<feature type="signal peptide" evidence="5">
    <location>
        <begin position="1"/>
        <end position="22"/>
    </location>
</feature>
<dbReference type="RefSeq" id="WP_012415288.1">
    <property type="nucleotide sequence ID" value="NC_010644.1"/>
</dbReference>
<feature type="compositionally biased region" description="Polar residues" evidence="4">
    <location>
        <begin position="160"/>
        <end position="173"/>
    </location>
</feature>
<reference evidence="6 7" key="1">
    <citation type="journal article" date="2009" name="Appl. Environ. Microbiol.">
        <title>Genomic analysis of 'Elusimicrobium minutum,' the first cultivated representative of the phylum 'Elusimicrobia' (formerly termite group 1).</title>
        <authorList>
            <person name="Herlemann D.P.R."/>
            <person name="Geissinger O."/>
            <person name="Ikeda-Ohtsubo W."/>
            <person name="Kunin V."/>
            <person name="Sun H."/>
            <person name="Lapidus A."/>
            <person name="Hugenholtz P."/>
            <person name="Brune A."/>
        </authorList>
    </citation>
    <scope>NUCLEOTIDE SEQUENCE [LARGE SCALE GENOMIC DNA]</scope>
    <source>
        <strain evidence="6 7">Pei191</strain>
    </source>
</reference>
<evidence type="ECO:0000313" key="7">
    <source>
        <dbReference type="Proteomes" id="UP000001029"/>
    </source>
</evidence>
<dbReference type="SMART" id="SM00028">
    <property type="entry name" value="TPR"/>
    <property type="match status" value="3"/>
</dbReference>
<organism evidence="6 7">
    <name type="scientific">Elusimicrobium minutum (strain Pei191)</name>
    <dbReference type="NCBI Taxonomy" id="445932"/>
    <lineage>
        <taxon>Bacteria</taxon>
        <taxon>Pseudomonadati</taxon>
        <taxon>Elusimicrobiota</taxon>
        <taxon>Elusimicrobia</taxon>
        <taxon>Elusimicrobiales</taxon>
        <taxon>Elusimicrobiaceae</taxon>
        <taxon>Elusimicrobium</taxon>
    </lineage>
</organism>
<dbReference type="Pfam" id="PF00515">
    <property type="entry name" value="TPR_1"/>
    <property type="match status" value="1"/>
</dbReference>
<evidence type="ECO:0000313" key="6">
    <source>
        <dbReference type="EMBL" id="ACC98673.1"/>
    </source>
</evidence>
<name>B2KDS7_ELUMP</name>
<evidence type="ECO:0000256" key="1">
    <source>
        <dbReference type="ARBA" id="ARBA00022737"/>
    </source>
</evidence>
<protein>
    <submittedName>
        <fullName evidence="6">Tetratricopeptide TPR_2 repeat protein</fullName>
    </submittedName>
</protein>
<dbReference type="KEGG" id="emi:Emin_1121"/>
<keyword evidence="2 3" id="KW-0802">TPR repeat</keyword>
<dbReference type="AlphaFoldDB" id="B2KDS7"/>
<feature type="region of interest" description="Disordered" evidence="4">
    <location>
        <begin position="136"/>
        <end position="209"/>
    </location>
</feature>
<dbReference type="EMBL" id="CP001055">
    <property type="protein sequence ID" value="ACC98673.1"/>
    <property type="molecule type" value="Genomic_DNA"/>
</dbReference>
<feature type="compositionally biased region" description="Gly residues" evidence="4">
    <location>
        <begin position="200"/>
        <end position="209"/>
    </location>
</feature>
<dbReference type="SUPFAM" id="SSF48452">
    <property type="entry name" value="TPR-like"/>
    <property type="match status" value="1"/>
</dbReference>
<dbReference type="InterPro" id="IPR052346">
    <property type="entry name" value="O-mannosyl-transferase_TMTC"/>
</dbReference>
<dbReference type="STRING" id="445932.Emin_1121"/>
<feature type="compositionally biased region" description="Basic and acidic residues" evidence="4">
    <location>
        <begin position="138"/>
        <end position="159"/>
    </location>
</feature>
<dbReference type="OrthoDB" id="1525165at2"/>
<keyword evidence="1" id="KW-0677">Repeat</keyword>
<accession>B2KDS7</accession>
<evidence type="ECO:0000256" key="2">
    <source>
        <dbReference type="ARBA" id="ARBA00022803"/>
    </source>
</evidence>
<feature type="repeat" description="TPR" evidence="3">
    <location>
        <begin position="91"/>
        <end position="124"/>
    </location>
</feature>
<dbReference type="InterPro" id="IPR011990">
    <property type="entry name" value="TPR-like_helical_dom_sf"/>
</dbReference>
<evidence type="ECO:0000256" key="4">
    <source>
        <dbReference type="SAM" id="MobiDB-lite"/>
    </source>
</evidence>
<dbReference type="Proteomes" id="UP000001029">
    <property type="component" value="Chromosome"/>
</dbReference>
<dbReference type="HOGENOM" id="CLU_1313796_0_0_0"/>